<dbReference type="PANTHER" id="PTHR43461:SF1">
    <property type="entry name" value="TRANSMEMBRANE PROTEIN 256"/>
    <property type="match status" value="1"/>
</dbReference>
<evidence type="ECO:0000313" key="8">
    <source>
        <dbReference type="Proteomes" id="UP000808337"/>
    </source>
</evidence>
<feature type="transmembrane region" description="Helical" evidence="6">
    <location>
        <begin position="42"/>
        <end position="64"/>
    </location>
</feature>
<gene>
    <name evidence="7" type="ORF">IPP15_03800</name>
</gene>
<feature type="transmembrane region" description="Helical" evidence="6">
    <location>
        <begin position="71"/>
        <end position="93"/>
    </location>
</feature>
<dbReference type="Pfam" id="PF04241">
    <property type="entry name" value="DUF423"/>
    <property type="match status" value="1"/>
</dbReference>
<dbReference type="GO" id="GO:0005886">
    <property type="term" value="C:plasma membrane"/>
    <property type="evidence" value="ECO:0007669"/>
    <property type="project" value="TreeGrafter"/>
</dbReference>
<evidence type="ECO:0000256" key="5">
    <source>
        <dbReference type="ARBA" id="ARBA00023136"/>
    </source>
</evidence>
<dbReference type="InterPro" id="IPR006696">
    <property type="entry name" value="DUF423"/>
</dbReference>
<dbReference type="AlphaFoldDB" id="A0A9D7SQT9"/>
<keyword evidence="3 6" id="KW-0812">Transmembrane</keyword>
<comment type="similarity">
    <text evidence="2">Belongs to the UPF0382 family.</text>
</comment>
<sequence>MNSFYRRLLAIGSLLGAFGVIFGAFGAHFLKNRLETPSLDIIRTGVLYLFIHVLVLLFVVILGIKDENSRLLRSAGIFFISGVILFSGSLFYIATESLTGLNIPFIGVLTPIGGLCFIIGWGMLSLYPFSNK</sequence>
<evidence type="ECO:0000256" key="1">
    <source>
        <dbReference type="ARBA" id="ARBA00004141"/>
    </source>
</evidence>
<dbReference type="Proteomes" id="UP000808337">
    <property type="component" value="Unassembled WGS sequence"/>
</dbReference>
<evidence type="ECO:0000256" key="4">
    <source>
        <dbReference type="ARBA" id="ARBA00022989"/>
    </source>
</evidence>
<evidence type="ECO:0000256" key="3">
    <source>
        <dbReference type="ARBA" id="ARBA00022692"/>
    </source>
</evidence>
<name>A0A9D7SQT9_9BACT</name>
<comment type="caution">
    <text evidence="7">The sequence shown here is derived from an EMBL/GenBank/DDBJ whole genome shotgun (WGS) entry which is preliminary data.</text>
</comment>
<keyword evidence="5 6" id="KW-0472">Membrane</keyword>
<proteinExistence type="inferred from homology"/>
<dbReference type="PANTHER" id="PTHR43461">
    <property type="entry name" value="TRANSMEMBRANE PROTEIN 256"/>
    <property type="match status" value="1"/>
</dbReference>
<evidence type="ECO:0000256" key="6">
    <source>
        <dbReference type="SAM" id="Phobius"/>
    </source>
</evidence>
<feature type="transmembrane region" description="Helical" evidence="6">
    <location>
        <begin position="105"/>
        <end position="127"/>
    </location>
</feature>
<comment type="subcellular location">
    <subcellularLocation>
        <location evidence="1">Membrane</location>
        <topology evidence="1">Multi-pass membrane protein</topology>
    </subcellularLocation>
</comment>
<dbReference type="EMBL" id="JADKGY010000001">
    <property type="protein sequence ID" value="MBK9981540.1"/>
    <property type="molecule type" value="Genomic_DNA"/>
</dbReference>
<reference evidence="7 8" key="1">
    <citation type="submission" date="2020-10" db="EMBL/GenBank/DDBJ databases">
        <title>Connecting structure to function with the recovery of over 1000 high-quality activated sludge metagenome-assembled genomes encoding full-length rRNA genes using long-read sequencing.</title>
        <authorList>
            <person name="Singleton C.M."/>
            <person name="Petriglieri F."/>
            <person name="Kristensen J.M."/>
            <person name="Kirkegaard R.H."/>
            <person name="Michaelsen T.Y."/>
            <person name="Andersen M.H."/>
            <person name="Karst S.M."/>
            <person name="Dueholm M.S."/>
            <person name="Nielsen P.H."/>
            <person name="Albertsen M."/>
        </authorList>
    </citation>
    <scope>NUCLEOTIDE SEQUENCE [LARGE SCALE GENOMIC DNA]</scope>
    <source>
        <strain evidence="7">Ribe_18-Q3-R11-54_MAXAC.273</strain>
    </source>
</reference>
<protein>
    <submittedName>
        <fullName evidence="7">DUF423 domain-containing protein</fullName>
    </submittedName>
</protein>
<evidence type="ECO:0000313" key="7">
    <source>
        <dbReference type="EMBL" id="MBK9981540.1"/>
    </source>
</evidence>
<evidence type="ECO:0000256" key="2">
    <source>
        <dbReference type="ARBA" id="ARBA00009694"/>
    </source>
</evidence>
<accession>A0A9D7SQT9</accession>
<organism evidence="7 8">
    <name type="scientific">Candidatus Opimibacter skivensis</name>
    <dbReference type="NCBI Taxonomy" id="2982028"/>
    <lineage>
        <taxon>Bacteria</taxon>
        <taxon>Pseudomonadati</taxon>
        <taxon>Bacteroidota</taxon>
        <taxon>Saprospiria</taxon>
        <taxon>Saprospirales</taxon>
        <taxon>Saprospiraceae</taxon>
        <taxon>Candidatus Opimibacter</taxon>
    </lineage>
</organism>
<keyword evidence="4 6" id="KW-1133">Transmembrane helix</keyword>